<proteinExistence type="predicted"/>
<feature type="region of interest" description="Disordered" evidence="1">
    <location>
        <begin position="1"/>
        <end position="44"/>
    </location>
</feature>
<gene>
    <name evidence="2" type="ORF">N0V93_006634</name>
</gene>
<feature type="compositionally biased region" description="Polar residues" evidence="1">
    <location>
        <begin position="85"/>
        <end position="107"/>
    </location>
</feature>
<dbReference type="AlphaFoldDB" id="A0A9W8YR44"/>
<evidence type="ECO:0000313" key="3">
    <source>
        <dbReference type="Proteomes" id="UP001140453"/>
    </source>
</evidence>
<name>A0A9W8YR44_9PEZI</name>
<dbReference type="Proteomes" id="UP001140453">
    <property type="component" value="Unassembled WGS sequence"/>
</dbReference>
<evidence type="ECO:0000256" key="1">
    <source>
        <dbReference type="SAM" id="MobiDB-lite"/>
    </source>
</evidence>
<organism evidence="2 3">
    <name type="scientific">Gnomoniopsis smithogilvyi</name>
    <dbReference type="NCBI Taxonomy" id="1191159"/>
    <lineage>
        <taxon>Eukaryota</taxon>
        <taxon>Fungi</taxon>
        <taxon>Dikarya</taxon>
        <taxon>Ascomycota</taxon>
        <taxon>Pezizomycotina</taxon>
        <taxon>Sordariomycetes</taxon>
        <taxon>Sordariomycetidae</taxon>
        <taxon>Diaporthales</taxon>
        <taxon>Gnomoniaceae</taxon>
        <taxon>Gnomoniopsis</taxon>
    </lineage>
</organism>
<comment type="caution">
    <text evidence="2">The sequence shown here is derived from an EMBL/GenBank/DDBJ whole genome shotgun (WGS) entry which is preliminary data.</text>
</comment>
<keyword evidence="3" id="KW-1185">Reference proteome</keyword>
<dbReference type="EMBL" id="JAPEVB010000004">
    <property type="protein sequence ID" value="KAJ4389171.1"/>
    <property type="molecule type" value="Genomic_DNA"/>
</dbReference>
<protein>
    <submittedName>
        <fullName evidence="2">Uncharacterized protein</fullName>
    </submittedName>
</protein>
<feature type="region of interest" description="Disordered" evidence="1">
    <location>
        <begin position="80"/>
        <end position="112"/>
    </location>
</feature>
<feature type="compositionally biased region" description="Polar residues" evidence="1">
    <location>
        <begin position="1"/>
        <end position="24"/>
    </location>
</feature>
<evidence type="ECO:0000313" key="2">
    <source>
        <dbReference type="EMBL" id="KAJ4389171.1"/>
    </source>
</evidence>
<reference evidence="2" key="1">
    <citation type="submission" date="2022-10" db="EMBL/GenBank/DDBJ databases">
        <title>Tapping the CABI collections for fungal endophytes: first genome assemblies for Collariella, Neodidymelliopsis, Ascochyta clinopodiicola, Didymella pomorum, Didymosphaeria variabile, Neocosmospora piperis and Neocucurbitaria cava.</title>
        <authorList>
            <person name="Hill R."/>
        </authorList>
    </citation>
    <scope>NUCLEOTIDE SEQUENCE</scope>
    <source>
        <strain evidence="2">IMI 355082</strain>
    </source>
</reference>
<sequence>MYSGGTWSDEQAGQPGYVNTTANPFRQAKDHPPHHQKTPPRTIVVGNKRDTFIWSPFTRDSRPQAPPRSPLGCCGVSGIMEGPETASQPSISSKCSSLSTPTQSDTFPVSALDDTPNSHFTDSTWLPPPINGTVQDAAALFSHSASQSERPSTRENKATTVLCPSCTPNIKPDLLSPDLATTRALLTSSEETILALQERIDQLESAQVPRKHPRDRQGRFITTVRVRKAQRRPGSSDRARRRTQIELLVEAAIMWEYVDVANVNAVAGKSVAGRLREVYARGRRHVEDNEEEEEEDREKTWVRSWCEGVWKRGAAEIQGTKGTGVRSEEDGAVLVLREEG</sequence>
<accession>A0A9W8YR44</accession>